<dbReference type="Gene3D" id="3.80.10.10">
    <property type="entry name" value="Ribonuclease Inhibitor"/>
    <property type="match status" value="2"/>
</dbReference>
<dbReference type="InterPro" id="IPR032675">
    <property type="entry name" value="LRR_dom_sf"/>
</dbReference>
<dbReference type="KEGG" id="gsh:117362967"/>
<dbReference type="SMART" id="SM00082">
    <property type="entry name" value="LRRCT"/>
    <property type="match status" value="1"/>
</dbReference>
<dbReference type="SMART" id="SM00369">
    <property type="entry name" value="LRR_TYP"/>
    <property type="match status" value="10"/>
</dbReference>
<keyword evidence="3" id="KW-0677">Repeat</keyword>
<dbReference type="PROSITE" id="PS51450">
    <property type="entry name" value="LRR"/>
    <property type="match status" value="2"/>
</dbReference>
<proteinExistence type="predicted"/>
<keyword evidence="2" id="KW-0732">Signal</keyword>
<evidence type="ECO:0000259" key="4">
    <source>
        <dbReference type="SMART" id="SM00082"/>
    </source>
</evidence>
<dbReference type="InParanoid" id="A0A6P8RJ64"/>
<keyword evidence="1" id="KW-0433">Leucine-rich repeat</keyword>
<dbReference type="InterPro" id="IPR003591">
    <property type="entry name" value="Leu-rich_rpt_typical-subtyp"/>
</dbReference>
<dbReference type="CTD" id="60506"/>
<dbReference type="InterPro" id="IPR000483">
    <property type="entry name" value="Cys-rich_flank_reg_C"/>
</dbReference>
<sequence length="502" mass="57409">MMFLAPNLNGLPKQLLFLLTPYQNSSMPRTFMQKQVVRVQVLFLQPICAVWLCARSCPPHCFCTQEKNCSVLCDHLGLSQVPNGFPCKASFISLDKNNIKFLSEKAFGTLPSLQRLSLNHNNLSFITPGTFKGLPNLAELKMAHNKYIRYLHTRTFTALKKLTKLDLADCNLFNVPDRIFIDLPSLQELIFFQNNFRRIPGAIRGMRNLTHIYLERNKIEAVAYNSLQDLGNLTYLNLQANKISVIHDKSFQDCKRMEYLYLNDNLLSELPEASFKELRHLKMLNLGRNFIRNVSSAWFQDLVELEVLYLDQNSISYIEEGTFENLSSLVSLHLNGNNLKSFSYSIFKPIYFLGKLYLFRNPWDCNCKIEWLKEWMESYRLVRDIPCFSPKSVAGVDLSEVTFHKSPEGFCLDPAEHNTSVTPTVVVGIHSTMESKLNSFLSKLLLHRGRLPASRNVSSTFSNFTGIEGMDDGSSSGIEEHDKTHLTNCLLVFIMAQIVDVL</sequence>
<dbReference type="RefSeq" id="XP_033805948.1">
    <property type="nucleotide sequence ID" value="XM_033950057.1"/>
</dbReference>
<evidence type="ECO:0000256" key="2">
    <source>
        <dbReference type="ARBA" id="ARBA00022729"/>
    </source>
</evidence>
<evidence type="ECO:0000256" key="3">
    <source>
        <dbReference type="ARBA" id="ARBA00022737"/>
    </source>
</evidence>
<dbReference type="Pfam" id="PF13855">
    <property type="entry name" value="LRR_8"/>
    <property type="match status" value="3"/>
</dbReference>
<name>A0A6P8RJ64_GEOSA</name>
<dbReference type="Proteomes" id="UP000515159">
    <property type="component" value="Chromosome 6"/>
</dbReference>
<dbReference type="AlphaFoldDB" id="A0A6P8RJ64"/>
<dbReference type="GO" id="GO:0005886">
    <property type="term" value="C:plasma membrane"/>
    <property type="evidence" value="ECO:0007669"/>
    <property type="project" value="TreeGrafter"/>
</dbReference>
<dbReference type="OrthoDB" id="2015831at2759"/>
<evidence type="ECO:0000313" key="6">
    <source>
        <dbReference type="RefSeq" id="XP_033805948.1"/>
    </source>
</evidence>
<organism evidence="5 6">
    <name type="scientific">Geotrypetes seraphini</name>
    <name type="common">Gaboon caecilian</name>
    <name type="synonym">Caecilia seraphini</name>
    <dbReference type="NCBI Taxonomy" id="260995"/>
    <lineage>
        <taxon>Eukaryota</taxon>
        <taxon>Metazoa</taxon>
        <taxon>Chordata</taxon>
        <taxon>Craniata</taxon>
        <taxon>Vertebrata</taxon>
        <taxon>Euteleostomi</taxon>
        <taxon>Amphibia</taxon>
        <taxon>Gymnophiona</taxon>
        <taxon>Geotrypetes</taxon>
    </lineage>
</organism>
<protein>
    <submittedName>
        <fullName evidence="6">Nyctalopin</fullName>
    </submittedName>
</protein>
<evidence type="ECO:0000256" key="1">
    <source>
        <dbReference type="ARBA" id="ARBA00022614"/>
    </source>
</evidence>
<dbReference type="FunCoup" id="A0A6P8RJ64">
    <property type="interactions" value="32"/>
</dbReference>
<gene>
    <name evidence="6" type="primary">NYX</name>
</gene>
<dbReference type="SUPFAM" id="SSF52058">
    <property type="entry name" value="L domain-like"/>
    <property type="match status" value="1"/>
</dbReference>
<dbReference type="FunFam" id="3.80.10.10:FF:000172">
    <property type="entry name" value="Nyctalopin"/>
    <property type="match status" value="1"/>
</dbReference>
<accession>A0A6P8RJ64</accession>
<evidence type="ECO:0000313" key="5">
    <source>
        <dbReference type="Proteomes" id="UP000515159"/>
    </source>
</evidence>
<keyword evidence="5" id="KW-1185">Reference proteome</keyword>
<reference evidence="6" key="1">
    <citation type="submission" date="2025-08" db="UniProtKB">
        <authorList>
            <consortium name="RefSeq"/>
        </authorList>
    </citation>
    <scope>IDENTIFICATION</scope>
</reference>
<feature type="domain" description="LRRCT" evidence="4">
    <location>
        <begin position="361"/>
        <end position="407"/>
    </location>
</feature>
<dbReference type="InterPro" id="IPR001611">
    <property type="entry name" value="Leu-rich_rpt"/>
</dbReference>
<dbReference type="InterPro" id="IPR050541">
    <property type="entry name" value="LRR_TM_domain-containing"/>
</dbReference>
<dbReference type="PANTHER" id="PTHR24369">
    <property type="entry name" value="ANTIGEN BSP, PUTATIVE-RELATED"/>
    <property type="match status" value="1"/>
</dbReference>
<dbReference type="GeneID" id="117362967"/>
<dbReference type="PANTHER" id="PTHR24369:SF210">
    <property type="entry name" value="CHAOPTIN-RELATED"/>
    <property type="match status" value="1"/>
</dbReference>